<accession>A0A1N7IU07</accession>
<dbReference type="GO" id="GO:0005886">
    <property type="term" value="C:plasma membrane"/>
    <property type="evidence" value="ECO:0007669"/>
    <property type="project" value="TreeGrafter"/>
</dbReference>
<comment type="similarity">
    <text evidence="2">Belongs to the UPF0014 family.</text>
</comment>
<dbReference type="PANTHER" id="PTHR30028:SF0">
    <property type="entry name" value="PROTEIN ALUMINUM SENSITIVE 3"/>
    <property type="match status" value="1"/>
</dbReference>
<dbReference type="Pfam" id="PF03649">
    <property type="entry name" value="UPF0014"/>
    <property type="match status" value="1"/>
</dbReference>
<keyword evidence="5 6" id="KW-0472">Membrane</keyword>
<evidence type="ECO:0000313" key="8">
    <source>
        <dbReference type="Proteomes" id="UP000185678"/>
    </source>
</evidence>
<dbReference type="InterPro" id="IPR005226">
    <property type="entry name" value="UPF0014_fam"/>
</dbReference>
<feature type="transmembrane region" description="Helical" evidence="6">
    <location>
        <begin position="15"/>
        <end position="34"/>
    </location>
</feature>
<dbReference type="Proteomes" id="UP000185678">
    <property type="component" value="Unassembled WGS sequence"/>
</dbReference>
<name>A0A1N7IU07_9PROT</name>
<evidence type="ECO:0000313" key="7">
    <source>
        <dbReference type="EMBL" id="SIS40589.1"/>
    </source>
</evidence>
<feature type="transmembrane region" description="Helical" evidence="6">
    <location>
        <begin position="41"/>
        <end position="62"/>
    </location>
</feature>
<sequence length="272" mass="29127">MINTSTYIALRDLDLFIASGLVILNAILSLLLGLGVARQMLIAAVRMVVQLAVMALVLVALFRHATPALTALTCLVMLVFAGYEISNRQARPLAGWWTWGLSTGAVFLSGTAVSLLALTTQIHAEPWWDPRYALPLLGMIVGNTMNGISQSLNALTSQAYGDRLAIEARLALGGTRWQALQPAIRAAARAGLMGIINSMASSGLVFIPGMMAGQLLTGVPPMDAARYQILIMFLIAGGTGLGTVIAIILGALRLTDDRHRLRLERLQVRTKL</sequence>
<keyword evidence="8" id="KW-1185">Reference proteome</keyword>
<feature type="transmembrane region" description="Helical" evidence="6">
    <location>
        <begin position="68"/>
        <end position="85"/>
    </location>
</feature>
<evidence type="ECO:0000256" key="1">
    <source>
        <dbReference type="ARBA" id="ARBA00004141"/>
    </source>
</evidence>
<dbReference type="OrthoDB" id="9791807at2"/>
<protein>
    <submittedName>
        <fullName evidence="7">Putative ABC transport system permease protein</fullName>
    </submittedName>
</protein>
<feature type="transmembrane region" description="Helical" evidence="6">
    <location>
        <begin position="132"/>
        <end position="148"/>
    </location>
</feature>
<evidence type="ECO:0000256" key="3">
    <source>
        <dbReference type="ARBA" id="ARBA00022692"/>
    </source>
</evidence>
<dbReference type="PANTHER" id="PTHR30028">
    <property type="entry name" value="UPF0014 INNER MEMBRANE PROTEIN YBBM-RELATED"/>
    <property type="match status" value="1"/>
</dbReference>
<feature type="transmembrane region" description="Helical" evidence="6">
    <location>
        <begin position="97"/>
        <end position="120"/>
    </location>
</feature>
<evidence type="ECO:0000256" key="6">
    <source>
        <dbReference type="SAM" id="Phobius"/>
    </source>
</evidence>
<keyword evidence="4 6" id="KW-1133">Transmembrane helix</keyword>
<dbReference type="AlphaFoldDB" id="A0A1N7IU07"/>
<gene>
    <name evidence="7" type="ORF">SAMN05421779_101615</name>
</gene>
<reference evidence="7 8" key="1">
    <citation type="submission" date="2017-01" db="EMBL/GenBank/DDBJ databases">
        <authorList>
            <person name="Mah S.A."/>
            <person name="Swanson W.J."/>
            <person name="Moy G.W."/>
            <person name="Vacquier V.D."/>
        </authorList>
    </citation>
    <scope>NUCLEOTIDE SEQUENCE [LARGE SCALE GENOMIC DNA]</scope>
    <source>
        <strain evidence="7 8">DSM 11589</strain>
    </source>
</reference>
<evidence type="ECO:0000256" key="2">
    <source>
        <dbReference type="ARBA" id="ARBA00005268"/>
    </source>
</evidence>
<comment type="subcellular location">
    <subcellularLocation>
        <location evidence="1">Membrane</location>
        <topology evidence="1">Multi-pass membrane protein</topology>
    </subcellularLocation>
</comment>
<dbReference type="EMBL" id="FTOA01000001">
    <property type="protein sequence ID" value="SIS40589.1"/>
    <property type="molecule type" value="Genomic_DNA"/>
</dbReference>
<evidence type="ECO:0000256" key="4">
    <source>
        <dbReference type="ARBA" id="ARBA00022989"/>
    </source>
</evidence>
<evidence type="ECO:0000256" key="5">
    <source>
        <dbReference type="ARBA" id="ARBA00023136"/>
    </source>
</evidence>
<keyword evidence="3 6" id="KW-0812">Transmembrane</keyword>
<feature type="transmembrane region" description="Helical" evidence="6">
    <location>
        <begin position="186"/>
        <end position="207"/>
    </location>
</feature>
<proteinExistence type="inferred from homology"/>
<feature type="transmembrane region" description="Helical" evidence="6">
    <location>
        <begin position="227"/>
        <end position="252"/>
    </location>
</feature>
<dbReference type="STRING" id="80876.SAMN05421779_101615"/>
<dbReference type="RefSeq" id="WP_076398688.1">
    <property type="nucleotide sequence ID" value="NZ_FTOA01000001.1"/>
</dbReference>
<organism evidence="7 8">
    <name type="scientific">Insolitispirillum peregrinum</name>
    <dbReference type="NCBI Taxonomy" id="80876"/>
    <lineage>
        <taxon>Bacteria</taxon>
        <taxon>Pseudomonadati</taxon>
        <taxon>Pseudomonadota</taxon>
        <taxon>Alphaproteobacteria</taxon>
        <taxon>Rhodospirillales</taxon>
        <taxon>Novispirillaceae</taxon>
        <taxon>Insolitispirillum</taxon>
    </lineage>
</organism>